<dbReference type="Gene3D" id="1.10.150.130">
    <property type="match status" value="1"/>
</dbReference>
<protein>
    <recommendedName>
        <fullName evidence="5">Tyr recombinase domain-containing protein</fullName>
    </recommendedName>
</protein>
<keyword evidence="4" id="KW-0233">DNA recombination</keyword>
<evidence type="ECO:0000259" key="5">
    <source>
        <dbReference type="PROSITE" id="PS51898"/>
    </source>
</evidence>
<dbReference type="InterPro" id="IPR025166">
    <property type="entry name" value="Integrase_DNA_bind_dom"/>
</dbReference>
<dbReference type="Pfam" id="PF00589">
    <property type="entry name" value="Phage_integrase"/>
    <property type="match status" value="1"/>
</dbReference>
<dbReference type="InterPro" id="IPR050808">
    <property type="entry name" value="Phage_Integrase"/>
</dbReference>
<dbReference type="SUPFAM" id="SSF56349">
    <property type="entry name" value="DNA breaking-rejoining enzymes"/>
    <property type="match status" value="1"/>
</dbReference>
<proteinExistence type="inferred from homology"/>
<evidence type="ECO:0000256" key="3">
    <source>
        <dbReference type="ARBA" id="ARBA00023125"/>
    </source>
</evidence>
<reference evidence="6 7" key="1">
    <citation type="submission" date="2015-03" db="EMBL/GenBank/DDBJ databases">
        <title>Comparative analysis of the OM43 clade including a novel species from Red Sea uncovers genomic and metabolic diversity among marine methylotrophs.</title>
        <authorList>
            <person name="Jimenez-Infante F."/>
            <person name="Ngugi D.K."/>
            <person name="Vinu M."/>
            <person name="Alam I."/>
            <person name="Kamau A."/>
            <person name="Blom J."/>
            <person name="Bajic V.B."/>
            <person name="Stingl U."/>
        </authorList>
    </citation>
    <scope>NUCLEOTIDE SEQUENCE [LARGE SCALE GENOMIC DNA]</scope>
    <source>
        <strain evidence="6 7">MBRSH7</strain>
    </source>
</reference>
<dbReference type="InterPro" id="IPR038488">
    <property type="entry name" value="Integrase_DNA-bd_sf"/>
</dbReference>
<dbReference type="PANTHER" id="PTHR30629:SF2">
    <property type="entry name" value="PROPHAGE INTEGRASE INTS-RELATED"/>
    <property type="match status" value="1"/>
</dbReference>
<dbReference type="Proteomes" id="UP000066549">
    <property type="component" value="Chromosome"/>
</dbReference>
<dbReference type="Gene3D" id="3.30.160.390">
    <property type="entry name" value="Integrase, DNA-binding domain"/>
    <property type="match status" value="1"/>
</dbReference>
<name>A0A0H4IY98_9PROT</name>
<dbReference type="OrthoDB" id="662444at2"/>
<dbReference type="InterPro" id="IPR002104">
    <property type="entry name" value="Integrase_catalytic"/>
</dbReference>
<dbReference type="EMBL" id="CP011002">
    <property type="protein sequence ID" value="AKO65976.1"/>
    <property type="molecule type" value="Genomic_DNA"/>
</dbReference>
<dbReference type="PROSITE" id="PS51898">
    <property type="entry name" value="TYR_RECOMBINASE"/>
    <property type="match status" value="1"/>
</dbReference>
<feature type="domain" description="Tyr recombinase" evidence="5">
    <location>
        <begin position="213"/>
        <end position="388"/>
    </location>
</feature>
<dbReference type="AlphaFoldDB" id="A0A0H4IY98"/>
<accession>A0A0H4IY98</accession>
<dbReference type="GO" id="GO:0015074">
    <property type="term" value="P:DNA integration"/>
    <property type="evidence" value="ECO:0007669"/>
    <property type="project" value="UniProtKB-KW"/>
</dbReference>
<dbReference type="InterPro" id="IPR011010">
    <property type="entry name" value="DNA_brk_join_enz"/>
</dbReference>
<keyword evidence="3" id="KW-0238">DNA-binding</keyword>
<dbReference type="InterPro" id="IPR013762">
    <property type="entry name" value="Integrase-like_cat_sf"/>
</dbReference>
<comment type="similarity">
    <text evidence="1">Belongs to the 'phage' integrase family.</text>
</comment>
<sequence>MDTFTKVLNTKGLYKRQQKDSSSWVVKGRIKGGKVVTVTIGDTRLYKQAEAKQKTLDILKMMSEGINPNEAKRAEQEINRLRGFTLEQAVAECSKLSQWKESTRKDIELVMNRRFKDWFKKPLASITKQECLNRFNQIKVDIKKNNRQKNRSSVNDVGEGEAQKAFRYLNAIFNTFIEDDIGDVKLLPKGNPCSILKTKKVRKTLISRERYLDLQKRMKLHEELKASSDLEEYQGRHRIKKDDRDLIMLLIHTGLRLEEALNIKWSDVHLDNENYLITNTKNRRKHLLPMTKDIKNLFNKRNNNGSVYVFPSPLDNRKALSASKIFKRVSEEVGFNFSAHDLRRTVATVAAECGYDISNIGALLNHSQRTVTEGYVQRTQPRLKRILEDIENALFHS</sequence>
<dbReference type="Pfam" id="PF13356">
    <property type="entry name" value="Arm-DNA-bind_3"/>
    <property type="match status" value="1"/>
</dbReference>
<keyword evidence="2" id="KW-0229">DNA integration</keyword>
<keyword evidence="7" id="KW-1185">Reference proteome</keyword>
<gene>
    <name evidence="6" type="ORF">VI33_04495</name>
</gene>
<evidence type="ECO:0000256" key="4">
    <source>
        <dbReference type="ARBA" id="ARBA00023172"/>
    </source>
</evidence>
<evidence type="ECO:0000313" key="7">
    <source>
        <dbReference type="Proteomes" id="UP000066549"/>
    </source>
</evidence>
<dbReference type="GO" id="GO:0003677">
    <property type="term" value="F:DNA binding"/>
    <property type="evidence" value="ECO:0007669"/>
    <property type="project" value="UniProtKB-KW"/>
</dbReference>
<evidence type="ECO:0000256" key="2">
    <source>
        <dbReference type="ARBA" id="ARBA00022908"/>
    </source>
</evidence>
<dbReference type="GO" id="GO:0006310">
    <property type="term" value="P:DNA recombination"/>
    <property type="evidence" value="ECO:0007669"/>
    <property type="project" value="UniProtKB-KW"/>
</dbReference>
<organism evidence="6 7">
    <name type="scientific">Methylophilales bacterium MBRS-H7</name>
    <dbReference type="NCBI Taxonomy" id="1623450"/>
    <lineage>
        <taxon>Bacteria</taxon>
        <taxon>Pseudomonadati</taxon>
        <taxon>Pseudomonadota</taxon>
        <taxon>Betaproteobacteria</taxon>
        <taxon>Nitrosomonadales</taxon>
        <taxon>OM43 clade</taxon>
    </lineage>
</organism>
<dbReference type="PANTHER" id="PTHR30629">
    <property type="entry name" value="PROPHAGE INTEGRASE"/>
    <property type="match status" value="1"/>
</dbReference>
<evidence type="ECO:0000313" key="6">
    <source>
        <dbReference type="EMBL" id="AKO65976.1"/>
    </source>
</evidence>
<dbReference type="InterPro" id="IPR010998">
    <property type="entry name" value="Integrase_recombinase_N"/>
</dbReference>
<evidence type="ECO:0000256" key="1">
    <source>
        <dbReference type="ARBA" id="ARBA00008857"/>
    </source>
</evidence>
<dbReference type="Gene3D" id="1.10.443.10">
    <property type="entry name" value="Intergrase catalytic core"/>
    <property type="match status" value="1"/>
</dbReference>